<reference evidence="2 3" key="1">
    <citation type="submission" date="2021-06" db="EMBL/GenBank/DDBJ databases">
        <title>A haploid diamondback moth (Plutella xylostella L.) genome assembly resolves 31 chromosomes and identifies a diamide resistance mutation.</title>
        <authorList>
            <person name="Ward C.M."/>
            <person name="Perry K.D."/>
            <person name="Baker G."/>
            <person name="Powis K."/>
            <person name="Heckel D.G."/>
            <person name="Baxter S.W."/>
        </authorList>
    </citation>
    <scope>NUCLEOTIDE SEQUENCE [LARGE SCALE GENOMIC DNA]</scope>
    <source>
        <strain evidence="2 3">LV</strain>
        <tissue evidence="2">Single pupa</tissue>
    </source>
</reference>
<keyword evidence="3" id="KW-1185">Reference proteome</keyword>
<comment type="caution">
    <text evidence="2">The sequence shown here is derived from an EMBL/GenBank/DDBJ whole genome shotgun (WGS) entry which is preliminary data.</text>
</comment>
<evidence type="ECO:0000313" key="2">
    <source>
        <dbReference type="EMBL" id="KAG7303200.1"/>
    </source>
</evidence>
<dbReference type="Proteomes" id="UP000823941">
    <property type="component" value="Chromosome 16"/>
</dbReference>
<dbReference type="EMBL" id="JAHIBW010000016">
    <property type="protein sequence ID" value="KAG7303200.1"/>
    <property type="molecule type" value="Genomic_DNA"/>
</dbReference>
<feature type="region of interest" description="Disordered" evidence="1">
    <location>
        <begin position="14"/>
        <end position="42"/>
    </location>
</feature>
<feature type="compositionally biased region" description="Pro residues" evidence="1">
    <location>
        <begin position="20"/>
        <end position="34"/>
    </location>
</feature>
<evidence type="ECO:0000313" key="3">
    <source>
        <dbReference type="Proteomes" id="UP000823941"/>
    </source>
</evidence>
<evidence type="ECO:0000256" key="1">
    <source>
        <dbReference type="SAM" id="MobiDB-lite"/>
    </source>
</evidence>
<proteinExistence type="predicted"/>
<sequence length="77" mass="8464">MIVIAAWSPRREGALRAWRGPPPRPPPHTSPPVVAPTHTDKGTPNIIQPLPGILQTHYVPPNYRANVSTVSAYRLIL</sequence>
<organism evidence="2 3">
    <name type="scientific">Plutella xylostella</name>
    <name type="common">Diamondback moth</name>
    <name type="synonym">Plutella maculipennis</name>
    <dbReference type="NCBI Taxonomy" id="51655"/>
    <lineage>
        <taxon>Eukaryota</taxon>
        <taxon>Metazoa</taxon>
        <taxon>Ecdysozoa</taxon>
        <taxon>Arthropoda</taxon>
        <taxon>Hexapoda</taxon>
        <taxon>Insecta</taxon>
        <taxon>Pterygota</taxon>
        <taxon>Neoptera</taxon>
        <taxon>Endopterygota</taxon>
        <taxon>Lepidoptera</taxon>
        <taxon>Glossata</taxon>
        <taxon>Ditrysia</taxon>
        <taxon>Yponomeutoidea</taxon>
        <taxon>Plutellidae</taxon>
        <taxon>Plutella</taxon>
    </lineage>
</organism>
<protein>
    <submittedName>
        <fullName evidence="2">Uncharacterized protein</fullName>
    </submittedName>
</protein>
<name>A0ABQ7QDR7_PLUXY</name>
<gene>
    <name evidence="2" type="ORF">JYU34_011662</name>
</gene>
<accession>A0ABQ7QDR7</accession>